<name>A0A068VKC8_COFCA</name>
<dbReference type="OMA" id="WPRIKGR"/>
<evidence type="ECO:0000313" key="3">
    <source>
        <dbReference type="Proteomes" id="UP000295252"/>
    </source>
</evidence>
<evidence type="ECO:0000313" key="2">
    <source>
        <dbReference type="EMBL" id="CDP20128.1"/>
    </source>
</evidence>
<dbReference type="EMBL" id="HG740005">
    <property type="protein sequence ID" value="CDP20128.1"/>
    <property type="molecule type" value="Genomic_DNA"/>
</dbReference>
<keyword evidence="3" id="KW-1185">Reference proteome</keyword>
<dbReference type="PhylomeDB" id="A0A068VKC8"/>
<reference evidence="3" key="1">
    <citation type="journal article" date="2014" name="Science">
        <title>The coffee genome provides insight into the convergent evolution of caffeine biosynthesis.</title>
        <authorList>
            <person name="Denoeud F."/>
            <person name="Carretero-Paulet L."/>
            <person name="Dereeper A."/>
            <person name="Droc G."/>
            <person name="Guyot R."/>
            <person name="Pietrella M."/>
            <person name="Zheng C."/>
            <person name="Alberti A."/>
            <person name="Anthony F."/>
            <person name="Aprea G."/>
            <person name="Aury J.M."/>
            <person name="Bento P."/>
            <person name="Bernard M."/>
            <person name="Bocs S."/>
            <person name="Campa C."/>
            <person name="Cenci A."/>
            <person name="Combes M.C."/>
            <person name="Crouzillat D."/>
            <person name="Da Silva C."/>
            <person name="Daddiego L."/>
            <person name="De Bellis F."/>
            <person name="Dussert S."/>
            <person name="Garsmeur O."/>
            <person name="Gayraud T."/>
            <person name="Guignon V."/>
            <person name="Jahn K."/>
            <person name="Jamilloux V."/>
            <person name="Joet T."/>
            <person name="Labadie K."/>
            <person name="Lan T."/>
            <person name="Leclercq J."/>
            <person name="Lepelley M."/>
            <person name="Leroy T."/>
            <person name="Li L.T."/>
            <person name="Librado P."/>
            <person name="Lopez L."/>
            <person name="Munoz A."/>
            <person name="Noel B."/>
            <person name="Pallavicini A."/>
            <person name="Perrotta G."/>
            <person name="Poncet V."/>
            <person name="Pot D."/>
            <person name="Priyono X."/>
            <person name="Rigoreau M."/>
            <person name="Rouard M."/>
            <person name="Rozas J."/>
            <person name="Tranchant-Dubreuil C."/>
            <person name="VanBuren R."/>
            <person name="Zhang Q."/>
            <person name="Andrade A.C."/>
            <person name="Argout X."/>
            <person name="Bertrand B."/>
            <person name="de Kochko A."/>
            <person name="Graziosi G."/>
            <person name="Henry R.J."/>
            <person name="Jayarama X."/>
            <person name="Ming R."/>
            <person name="Nagai C."/>
            <person name="Rounsley S."/>
            <person name="Sankoff D."/>
            <person name="Giuliano G."/>
            <person name="Albert V.A."/>
            <person name="Wincker P."/>
            <person name="Lashermes P."/>
        </authorList>
    </citation>
    <scope>NUCLEOTIDE SEQUENCE [LARGE SCALE GENOMIC DNA]</scope>
    <source>
        <strain evidence="3">cv. DH200-94</strain>
    </source>
</reference>
<dbReference type="PANTHER" id="PTHR35127:SF1">
    <property type="entry name" value="GENOME ASSEMBLY, CHROMOSOME: A10"/>
    <property type="match status" value="1"/>
</dbReference>
<dbReference type="STRING" id="49390.A0A068VKC8"/>
<dbReference type="OrthoDB" id="2013011at2759"/>
<dbReference type="InParanoid" id="A0A068VKC8"/>
<gene>
    <name evidence="2" type="ORF">GSCOC_T00011268001</name>
</gene>
<dbReference type="Proteomes" id="UP000295252">
    <property type="component" value="Chromosome II"/>
</dbReference>
<accession>A0A068VKC8</accession>
<dbReference type="AlphaFoldDB" id="A0A068VKC8"/>
<dbReference type="InterPro" id="IPR056706">
    <property type="entry name" value="DUF7804"/>
</dbReference>
<feature type="domain" description="DUF7804" evidence="1">
    <location>
        <begin position="120"/>
        <end position="200"/>
    </location>
</feature>
<dbReference type="PANTHER" id="PTHR35127">
    <property type="entry name" value="OS03G0736900 PROTEIN"/>
    <property type="match status" value="1"/>
</dbReference>
<protein>
    <recommendedName>
        <fullName evidence="1">DUF7804 domain-containing protein</fullName>
    </recommendedName>
</protein>
<organism evidence="2 3">
    <name type="scientific">Coffea canephora</name>
    <name type="common">Robusta coffee</name>
    <dbReference type="NCBI Taxonomy" id="49390"/>
    <lineage>
        <taxon>Eukaryota</taxon>
        <taxon>Viridiplantae</taxon>
        <taxon>Streptophyta</taxon>
        <taxon>Embryophyta</taxon>
        <taxon>Tracheophyta</taxon>
        <taxon>Spermatophyta</taxon>
        <taxon>Magnoliopsida</taxon>
        <taxon>eudicotyledons</taxon>
        <taxon>Gunneridae</taxon>
        <taxon>Pentapetalae</taxon>
        <taxon>asterids</taxon>
        <taxon>lamiids</taxon>
        <taxon>Gentianales</taxon>
        <taxon>Rubiaceae</taxon>
        <taxon>Ixoroideae</taxon>
        <taxon>Gardenieae complex</taxon>
        <taxon>Bertiereae - Coffeeae clade</taxon>
        <taxon>Coffeeae</taxon>
        <taxon>Coffea</taxon>
    </lineage>
</organism>
<dbReference type="FunCoup" id="A0A068VKC8">
    <property type="interactions" value="11"/>
</dbReference>
<proteinExistence type="predicted"/>
<dbReference type="Gramene" id="CDP20128">
    <property type="protein sequence ID" value="CDP20128"/>
    <property type="gene ID" value="GSCOC_T00011268001"/>
</dbReference>
<sequence length="280" mass="30652">MASMPLRAKSVHNLEDLRSCCFGNTQSLMPNKGFVSFYSRSRNHQNQICQAPRLSISSAAASASASASASVVNDNTNDYSCSSSTHLSVFNPHSASIYNNACISSKNKKRVFDKEEGDFSGNLDRWVKESVVEILNNLDEAPFLVHIYSDGEEASVSMSNTRLVKEKADAQSWPRIKGRWGGGSPSPSGIILVEEMSTEDALSSDGENLGSLGMDYDSRSSSTKVWGILIQGKGSTCPACYILKTCRVRSIAGFCTHFCLVRVKCFFESVDIQLKKLWLV</sequence>
<dbReference type="Pfam" id="PF25089">
    <property type="entry name" value="DUF7804"/>
    <property type="match status" value="1"/>
</dbReference>
<evidence type="ECO:0000259" key="1">
    <source>
        <dbReference type="Pfam" id="PF25089"/>
    </source>
</evidence>